<name>A0ABT7QPW3_9BACT</name>
<evidence type="ECO:0000313" key="10">
    <source>
        <dbReference type="EMBL" id="MDM5263121.1"/>
    </source>
</evidence>
<keyword evidence="5 8" id="KW-0547">Nucleotide-binding</keyword>
<comment type="caution">
    <text evidence="8">Lacks conserved residue(s) required for the propagation of feature annotation.</text>
</comment>
<dbReference type="InterPro" id="IPR036043">
    <property type="entry name" value="Phosphoglycerate_kinase_sf"/>
</dbReference>
<feature type="binding site" evidence="8">
    <location>
        <position position="153"/>
    </location>
    <ligand>
        <name>substrate</name>
    </ligand>
</feature>
<dbReference type="InterPro" id="IPR015911">
    <property type="entry name" value="Phosphoglycerate_kinase_CS"/>
</dbReference>
<feature type="binding site" evidence="8">
    <location>
        <position position="328"/>
    </location>
    <ligand>
        <name>ATP</name>
        <dbReference type="ChEBI" id="CHEBI:30616"/>
    </ligand>
</feature>
<dbReference type="RefSeq" id="WP_289401240.1">
    <property type="nucleotide sequence ID" value="NZ_JAQIBC010000001.1"/>
</dbReference>
<comment type="catalytic activity">
    <reaction evidence="1 8 9">
        <text>(2R)-3-phosphoglycerate + ATP = (2R)-3-phospho-glyceroyl phosphate + ADP</text>
        <dbReference type="Rhea" id="RHEA:14801"/>
        <dbReference type="ChEBI" id="CHEBI:30616"/>
        <dbReference type="ChEBI" id="CHEBI:57604"/>
        <dbReference type="ChEBI" id="CHEBI:58272"/>
        <dbReference type="ChEBI" id="CHEBI:456216"/>
        <dbReference type="EC" id="2.7.2.3"/>
    </reaction>
</comment>
<dbReference type="Pfam" id="PF00162">
    <property type="entry name" value="PGK"/>
    <property type="match status" value="1"/>
</dbReference>
<feature type="binding site" evidence="8">
    <location>
        <begin position="19"/>
        <end position="21"/>
    </location>
    <ligand>
        <name>substrate</name>
    </ligand>
</feature>
<proteinExistence type="inferred from homology"/>
<dbReference type="PIRSF" id="PIRSF000724">
    <property type="entry name" value="Pgk"/>
    <property type="match status" value="1"/>
</dbReference>
<keyword evidence="8" id="KW-0324">Glycolysis</keyword>
<comment type="subcellular location">
    <subcellularLocation>
        <location evidence="8">Cytoplasm</location>
    </subcellularLocation>
</comment>
<accession>A0ABT7QPW3</accession>
<dbReference type="PANTHER" id="PTHR11406:SF23">
    <property type="entry name" value="PHOSPHOGLYCERATE KINASE 1, CHLOROPLASTIC-RELATED"/>
    <property type="match status" value="1"/>
</dbReference>
<keyword evidence="7 8" id="KW-0067">ATP-binding</keyword>
<dbReference type="HAMAP" id="MF_00145">
    <property type="entry name" value="Phosphoglyc_kinase"/>
    <property type="match status" value="1"/>
</dbReference>
<dbReference type="PROSITE" id="PS00111">
    <property type="entry name" value="PGLYCERATE_KINASE"/>
    <property type="match status" value="1"/>
</dbReference>
<evidence type="ECO:0000256" key="3">
    <source>
        <dbReference type="ARBA" id="ARBA00013061"/>
    </source>
</evidence>
<dbReference type="Proteomes" id="UP001169066">
    <property type="component" value="Unassembled WGS sequence"/>
</dbReference>
<dbReference type="GO" id="GO:0016301">
    <property type="term" value="F:kinase activity"/>
    <property type="evidence" value="ECO:0007669"/>
    <property type="project" value="UniProtKB-KW"/>
</dbReference>
<dbReference type="Gene3D" id="3.40.50.1260">
    <property type="entry name" value="Phosphoglycerate kinase, N-terminal domain"/>
    <property type="match status" value="2"/>
</dbReference>
<evidence type="ECO:0000256" key="6">
    <source>
        <dbReference type="ARBA" id="ARBA00022777"/>
    </source>
</evidence>
<keyword evidence="6 8" id="KW-0418">Kinase</keyword>
<feature type="binding site" evidence="8">
    <location>
        <begin position="354"/>
        <end position="357"/>
    </location>
    <ligand>
        <name>ATP</name>
        <dbReference type="ChEBI" id="CHEBI:30616"/>
    </ligand>
</feature>
<sequence length="396" mass="43508">MKTLKDLKIDGKRVFIRCDFNVPKDEFGNITDDRRIRSALATIRYCIDRDCKIILASHYERPEPGKYEEKYSLAPIAKRLRTLLKVENDIFMAEDVVGEDAKAKAAAMKEGDMLLLENLRYEAGETENDMVFAEQLASFAEFYINDAFGACHRKHASIDAITKFFDADHKAAGFLMSKEINFFSKVLENPVRPFIAVVGGSKVSGKLQALTNLINKVDKIIIGGGMAFTFLKAQGYEVGNSLVEDDLLDEAKGIMTKAKELGVKLYLPVDVVVAPEFSEKTTVKFLPIQEIPAGWMGLDIGPASSRLFREALNDAQTIIWNGPMGVYEMDRYSKGSFAMSNNIAQTHATTIVGGGDTADVTQRAGDADEMTFVSTGGGASLKLIEGISLPGIEALE</sequence>
<keyword evidence="11" id="KW-1185">Reference proteome</keyword>
<comment type="pathway">
    <text evidence="8">Carbohydrate degradation; glycolysis; pyruvate from D-glyceraldehyde 3-phosphate: step 2/5.</text>
</comment>
<feature type="binding site" evidence="8">
    <location>
        <position position="297"/>
    </location>
    <ligand>
        <name>ATP</name>
        <dbReference type="ChEBI" id="CHEBI:30616"/>
    </ligand>
</feature>
<comment type="subunit">
    <text evidence="8">Monomer.</text>
</comment>
<dbReference type="PANTHER" id="PTHR11406">
    <property type="entry name" value="PHOSPHOGLYCERATE KINASE"/>
    <property type="match status" value="1"/>
</dbReference>
<dbReference type="InterPro" id="IPR015824">
    <property type="entry name" value="Phosphoglycerate_kinase_N"/>
</dbReference>
<comment type="similarity">
    <text evidence="2 8 9">Belongs to the phosphoglycerate kinase family.</text>
</comment>
<gene>
    <name evidence="8" type="primary">pgk</name>
    <name evidence="10" type="ORF">PF327_02820</name>
</gene>
<evidence type="ECO:0000256" key="2">
    <source>
        <dbReference type="ARBA" id="ARBA00008982"/>
    </source>
</evidence>
<keyword evidence="4 8" id="KW-0808">Transferase</keyword>
<evidence type="ECO:0000256" key="1">
    <source>
        <dbReference type="ARBA" id="ARBA00000642"/>
    </source>
</evidence>
<organism evidence="10 11">
    <name type="scientific">Sulfurovum xiamenensis</name>
    <dbReference type="NCBI Taxonomy" id="3019066"/>
    <lineage>
        <taxon>Bacteria</taxon>
        <taxon>Pseudomonadati</taxon>
        <taxon>Campylobacterota</taxon>
        <taxon>Epsilonproteobacteria</taxon>
        <taxon>Campylobacterales</taxon>
        <taxon>Sulfurovaceae</taxon>
        <taxon>Sulfurovum</taxon>
    </lineage>
</organism>
<evidence type="ECO:0000256" key="9">
    <source>
        <dbReference type="RuleBase" id="RU000532"/>
    </source>
</evidence>
<keyword evidence="8" id="KW-0963">Cytoplasm</keyword>
<reference evidence="10" key="1">
    <citation type="submission" date="2023-01" db="EMBL/GenBank/DDBJ databases">
        <title>Sulfurovum sp. XTW-4 genome assembly.</title>
        <authorList>
            <person name="Wang J."/>
        </authorList>
    </citation>
    <scope>NUCLEOTIDE SEQUENCE</scope>
    <source>
        <strain evidence="10">XTW-4</strain>
    </source>
</reference>
<dbReference type="InterPro" id="IPR001576">
    <property type="entry name" value="Phosphoglycerate_kinase"/>
</dbReference>
<feature type="binding site" evidence="8">
    <location>
        <position position="206"/>
    </location>
    <ligand>
        <name>ATP</name>
        <dbReference type="ChEBI" id="CHEBI:30616"/>
    </ligand>
</feature>
<evidence type="ECO:0000313" key="11">
    <source>
        <dbReference type="Proteomes" id="UP001169066"/>
    </source>
</evidence>
<evidence type="ECO:0000256" key="4">
    <source>
        <dbReference type="ARBA" id="ARBA00022679"/>
    </source>
</evidence>
<dbReference type="SUPFAM" id="SSF53748">
    <property type="entry name" value="Phosphoglycerate kinase"/>
    <property type="match status" value="1"/>
</dbReference>
<dbReference type="PRINTS" id="PR00477">
    <property type="entry name" value="PHGLYCKINASE"/>
</dbReference>
<evidence type="ECO:0000256" key="8">
    <source>
        <dbReference type="HAMAP-Rule" id="MF_00145"/>
    </source>
</evidence>
<comment type="caution">
    <text evidence="10">The sequence shown here is derived from an EMBL/GenBank/DDBJ whole genome shotgun (WGS) entry which is preliminary data.</text>
</comment>
<dbReference type="EC" id="2.7.2.3" evidence="3 8"/>
<feature type="binding site" evidence="8">
    <location>
        <position position="120"/>
    </location>
    <ligand>
        <name>substrate</name>
    </ligand>
</feature>
<evidence type="ECO:0000256" key="5">
    <source>
        <dbReference type="ARBA" id="ARBA00022741"/>
    </source>
</evidence>
<evidence type="ECO:0000256" key="7">
    <source>
        <dbReference type="ARBA" id="ARBA00022840"/>
    </source>
</evidence>
<dbReference type="EMBL" id="JAQIBC010000001">
    <property type="protein sequence ID" value="MDM5263121.1"/>
    <property type="molecule type" value="Genomic_DNA"/>
</dbReference>
<feature type="binding site" evidence="8">
    <location>
        <position position="35"/>
    </location>
    <ligand>
        <name>substrate</name>
    </ligand>
</feature>
<protein>
    <recommendedName>
        <fullName evidence="3 8">Phosphoglycerate kinase</fullName>
        <ecNumber evidence="3 8">2.7.2.3</ecNumber>
    </recommendedName>
</protein>